<proteinExistence type="predicted"/>
<sequence length="166" mass="17593">MNRPVSMLCLCAVLAGCSGGGSGLNPMRWFGGGAPKKPQSLEPKGGYRTVDDKRLPVPQILSARWEPTTEGRLLVVTAIAPTKGWWNVEMITQTPQPTGRTRPDADGILRLRLVGLPPPPGSPAAREIARPETDMLTVAFPISNAALATMDQVTVSAANNAVSLKV</sequence>
<dbReference type="Proteomes" id="UP000193017">
    <property type="component" value="Chromosome"/>
</dbReference>
<evidence type="ECO:0000313" key="2">
    <source>
        <dbReference type="Proteomes" id="UP000193017"/>
    </source>
</evidence>
<dbReference type="AlphaFoldDB" id="A0A1W6CUN4"/>
<name>A0A1W6CUN4_9RHOB</name>
<evidence type="ECO:0008006" key="3">
    <source>
        <dbReference type="Google" id="ProtNLM"/>
    </source>
</evidence>
<dbReference type="KEGG" id="pcon:B0A89_01685"/>
<reference evidence="1 2" key="1">
    <citation type="submission" date="2017-03" db="EMBL/GenBank/DDBJ databases">
        <title>Genome sequence of Paracoccus contaminans isolated from a water microcosm.</title>
        <authorList>
            <person name="Aurass P."/>
            <person name="Karste S."/>
            <person name="Trost E."/>
            <person name="Glaeser S.P."/>
            <person name="Kaempfer P."/>
            <person name="Flieger A."/>
        </authorList>
    </citation>
    <scope>NUCLEOTIDE SEQUENCE [LARGE SCALE GENOMIC DNA]</scope>
    <source>
        <strain evidence="2">RKI 16-01929T\LMG 29738T\CCM 8701T\CIP 111112T</strain>
    </source>
</reference>
<dbReference type="EMBL" id="CP020612">
    <property type="protein sequence ID" value="ARJ68545.1"/>
    <property type="molecule type" value="Genomic_DNA"/>
</dbReference>
<organism evidence="1 2">
    <name type="scientific">Paracoccus contaminans</name>
    <dbReference type="NCBI Taxonomy" id="1945662"/>
    <lineage>
        <taxon>Bacteria</taxon>
        <taxon>Pseudomonadati</taxon>
        <taxon>Pseudomonadota</taxon>
        <taxon>Alphaproteobacteria</taxon>
        <taxon>Rhodobacterales</taxon>
        <taxon>Paracoccaceae</taxon>
        <taxon>Paracoccus</taxon>
    </lineage>
</organism>
<protein>
    <recommendedName>
        <fullName evidence="3">Lipoprotein</fullName>
    </recommendedName>
</protein>
<dbReference type="PROSITE" id="PS51257">
    <property type="entry name" value="PROKAR_LIPOPROTEIN"/>
    <property type="match status" value="1"/>
</dbReference>
<gene>
    <name evidence="1" type="ORF">B0A89_01685</name>
</gene>
<dbReference type="STRING" id="1945662.B0A89_01685"/>
<keyword evidence="2" id="KW-1185">Reference proteome</keyword>
<dbReference type="RefSeq" id="WP_085376657.1">
    <property type="nucleotide sequence ID" value="NZ_CP020612.1"/>
</dbReference>
<accession>A0A1W6CUN4</accession>
<evidence type="ECO:0000313" key="1">
    <source>
        <dbReference type="EMBL" id="ARJ68545.1"/>
    </source>
</evidence>